<feature type="transmembrane region" description="Helical" evidence="6">
    <location>
        <begin position="43"/>
        <end position="62"/>
    </location>
</feature>
<feature type="transmembrane region" description="Helical" evidence="6">
    <location>
        <begin position="12"/>
        <end position="31"/>
    </location>
</feature>
<evidence type="ECO:0000313" key="7">
    <source>
        <dbReference type="EMBL" id="SHG69555.1"/>
    </source>
</evidence>
<accession>A0A1M5LX08</accession>
<evidence type="ECO:0000256" key="1">
    <source>
        <dbReference type="ARBA" id="ARBA00004141"/>
    </source>
</evidence>
<feature type="transmembrane region" description="Helical" evidence="6">
    <location>
        <begin position="141"/>
        <end position="162"/>
    </location>
</feature>
<keyword evidence="2" id="KW-0813">Transport</keyword>
<feature type="transmembrane region" description="Helical" evidence="6">
    <location>
        <begin position="216"/>
        <end position="238"/>
    </location>
</feature>
<dbReference type="STRING" id="658167.SAMN04488135_10168"/>
<dbReference type="OrthoDB" id="9812189at2"/>
<dbReference type="PANTHER" id="PTHR12778:SF10">
    <property type="entry name" value="MAJOR FACILITATOR SUPERFAMILY DOMAIN-CONTAINING PROTEIN 3"/>
    <property type="match status" value="1"/>
</dbReference>
<dbReference type="Pfam" id="PF07690">
    <property type="entry name" value="MFS_1"/>
    <property type="match status" value="1"/>
</dbReference>
<protein>
    <submittedName>
        <fullName evidence="7">Major Facilitator Superfamily protein</fullName>
    </submittedName>
</protein>
<keyword evidence="8" id="KW-1185">Reference proteome</keyword>
<proteinExistence type="predicted"/>
<name>A0A1M5LX08_9BURK</name>
<keyword evidence="5 6" id="KW-0472">Membrane</keyword>
<dbReference type="GO" id="GO:0022857">
    <property type="term" value="F:transmembrane transporter activity"/>
    <property type="evidence" value="ECO:0007669"/>
    <property type="project" value="InterPro"/>
</dbReference>
<reference evidence="7 8" key="1">
    <citation type="submission" date="2016-11" db="EMBL/GenBank/DDBJ databases">
        <authorList>
            <person name="Jaros S."/>
            <person name="Januszkiewicz K."/>
            <person name="Wedrychowicz H."/>
        </authorList>
    </citation>
    <scope>NUCLEOTIDE SEQUENCE [LARGE SCALE GENOMIC DNA]</scope>
    <source>
        <strain evidence="7 8">CGMCC 1.10190</strain>
    </source>
</reference>
<evidence type="ECO:0000256" key="4">
    <source>
        <dbReference type="ARBA" id="ARBA00022989"/>
    </source>
</evidence>
<organism evidence="7 8">
    <name type="scientific">Pollutimonas bauzanensis</name>
    <dbReference type="NCBI Taxonomy" id="658167"/>
    <lineage>
        <taxon>Bacteria</taxon>
        <taxon>Pseudomonadati</taxon>
        <taxon>Pseudomonadota</taxon>
        <taxon>Betaproteobacteria</taxon>
        <taxon>Burkholderiales</taxon>
        <taxon>Alcaligenaceae</taxon>
        <taxon>Pollutimonas</taxon>
    </lineage>
</organism>
<evidence type="ECO:0000256" key="5">
    <source>
        <dbReference type="ARBA" id="ARBA00023136"/>
    </source>
</evidence>
<evidence type="ECO:0000256" key="2">
    <source>
        <dbReference type="ARBA" id="ARBA00022448"/>
    </source>
</evidence>
<feature type="transmembrane region" description="Helical" evidence="6">
    <location>
        <begin position="305"/>
        <end position="330"/>
    </location>
</feature>
<keyword evidence="3 6" id="KW-0812">Transmembrane</keyword>
<dbReference type="Proteomes" id="UP000184226">
    <property type="component" value="Unassembled WGS sequence"/>
</dbReference>
<feature type="transmembrane region" description="Helical" evidence="6">
    <location>
        <begin position="74"/>
        <end position="93"/>
    </location>
</feature>
<dbReference type="EMBL" id="FQXE01000001">
    <property type="protein sequence ID" value="SHG69555.1"/>
    <property type="molecule type" value="Genomic_DNA"/>
</dbReference>
<dbReference type="InterPro" id="IPR011701">
    <property type="entry name" value="MFS"/>
</dbReference>
<gene>
    <name evidence="7" type="ORF">SAMN04488135_10168</name>
</gene>
<dbReference type="PANTHER" id="PTHR12778">
    <property type="entry name" value="SOLUTE CARRIER FAMILY 33 ACETYL-COA TRANSPORTER -RELATED"/>
    <property type="match status" value="1"/>
</dbReference>
<feature type="transmembrane region" description="Helical" evidence="6">
    <location>
        <begin position="369"/>
        <end position="390"/>
    </location>
</feature>
<dbReference type="Gene3D" id="1.20.1250.20">
    <property type="entry name" value="MFS general substrate transporter like domains"/>
    <property type="match status" value="1"/>
</dbReference>
<comment type="subcellular location">
    <subcellularLocation>
        <location evidence="1">Membrane</location>
        <topology evidence="1">Multi-pass membrane protein</topology>
    </subcellularLocation>
</comment>
<evidence type="ECO:0000313" key="8">
    <source>
        <dbReference type="Proteomes" id="UP000184226"/>
    </source>
</evidence>
<feature type="transmembrane region" description="Helical" evidence="6">
    <location>
        <begin position="279"/>
        <end position="299"/>
    </location>
</feature>
<dbReference type="SUPFAM" id="SSF103473">
    <property type="entry name" value="MFS general substrate transporter"/>
    <property type="match status" value="1"/>
</dbReference>
<feature type="transmembrane region" description="Helical" evidence="6">
    <location>
        <begin position="250"/>
        <end position="267"/>
    </location>
</feature>
<dbReference type="AlphaFoldDB" id="A0A1M5LX08"/>
<sequence>MPRATWRLLASLYSTQFLGLMFFIVAMVAILRERGAGLDVISMIYMLGMIWPLKILWAPLVDRFSFGRAGHYRAWLLLTQAGMVAALVAVGGYDVRDDFSVIYALCVVTALLSATQDIALDGLACSLLETSERGLGNGLQIAGGLVGNMVGGGVMLMVYPVIGWRGCTLALAALTAVSVVQLLCYREPVWPGMRRQMSAMYGRFWMFWKAPGSIRWLVVLLLYPVASATAYSVLMPILVDAGWALDRIGLIVNVLGSAAGLFAALATGRVLSRIGRGRAMAGAAVLQLAGVLAITVPALGYTSPVAVTLAVIAYFLFYNPAATVLATLMMDRASTHSPATDYTLQYSLSQCFVMGMTSAGAALAMHIGYLGVLSLSAALAVLAILLVFLLDPTRIRAVALKNER</sequence>
<dbReference type="GO" id="GO:0016020">
    <property type="term" value="C:membrane"/>
    <property type="evidence" value="ECO:0007669"/>
    <property type="project" value="UniProtKB-SubCell"/>
</dbReference>
<dbReference type="InterPro" id="IPR036259">
    <property type="entry name" value="MFS_trans_sf"/>
</dbReference>
<dbReference type="InterPro" id="IPR004752">
    <property type="entry name" value="AmpG_permease/AT-1"/>
</dbReference>
<evidence type="ECO:0000256" key="3">
    <source>
        <dbReference type="ARBA" id="ARBA00022692"/>
    </source>
</evidence>
<keyword evidence="4 6" id="KW-1133">Transmembrane helix</keyword>
<feature type="transmembrane region" description="Helical" evidence="6">
    <location>
        <begin position="342"/>
        <end position="363"/>
    </location>
</feature>
<evidence type="ECO:0000256" key="6">
    <source>
        <dbReference type="SAM" id="Phobius"/>
    </source>
</evidence>